<dbReference type="AlphaFoldDB" id="A0AAD8IF35"/>
<feature type="region of interest" description="Disordered" evidence="1">
    <location>
        <begin position="348"/>
        <end position="370"/>
    </location>
</feature>
<evidence type="ECO:0000313" key="4">
    <source>
        <dbReference type="Proteomes" id="UP001237642"/>
    </source>
</evidence>
<evidence type="ECO:0000256" key="1">
    <source>
        <dbReference type="SAM" id="MobiDB-lite"/>
    </source>
</evidence>
<dbReference type="EMBL" id="JAUIZM010000005">
    <property type="protein sequence ID" value="KAK1383322.1"/>
    <property type="molecule type" value="Genomic_DNA"/>
</dbReference>
<name>A0AAD8IF35_9APIA</name>
<dbReference type="Proteomes" id="UP001237642">
    <property type="component" value="Unassembled WGS sequence"/>
</dbReference>
<reference evidence="3" key="2">
    <citation type="submission" date="2023-05" db="EMBL/GenBank/DDBJ databases">
        <authorList>
            <person name="Schelkunov M.I."/>
        </authorList>
    </citation>
    <scope>NUCLEOTIDE SEQUENCE</scope>
    <source>
        <strain evidence="3">Hsosn_3</strain>
        <tissue evidence="3">Leaf</tissue>
    </source>
</reference>
<comment type="caution">
    <text evidence="3">The sequence shown here is derived from an EMBL/GenBank/DDBJ whole genome shotgun (WGS) entry which is preliminary data.</text>
</comment>
<dbReference type="InterPro" id="IPR029480">
    <property type="entry name" value="Transpos_assoc"/>
</dbReference>
<sequence length="370" mass="42794">MASDRSWIGRSRYNEAKYLTEEYKIGVDNFIQFAIDHLREEDNGLMRCPCKNCGNGTYKNPSSVKLDLYRHGIMQWYTRWDCHGEEDEAHDEVGTSYVNTNYRDDDDMHDAYDDDFEDCEDFEEEPNPTANFFYEMEIDEEREAKGDLPIPDEEFLTLVYDPTEPAVKELQEKMKKVRAELTPEFNSPTDEPLSPRTQREIQRKNDLIVTVEARAPKKGKVILHPQETLAELVGGHEAVRFIKKRKVEDSHVVVGVPDGIYSMMSTILDQVRQMVRSLPMREVKKSVLDEEVHYLATAEFPDPSQHSMHNHYVRAANGLLGQILKDNDKIIIEETLTEKAVVLGSTCDIEDEDPNNNEDEDREAHNFPLF</sequence>
<reference evidence="3" key="1">
    <citation type="submission" date="2023-02" db="EMBL/GenBank/DDBJ databases">
        <title>Genome of toxic invasive species Heracleum sosnowskyi carries increased number of genes despite the absence of recent whole-genome duplications.</title>
        <authorList>
            <person name="Schelkunov M."/>
            <person name="Shtratnikova V."/>
            <person name="Makarenko M."/>
            <person name="Klepikova A."/>
            <person name="Omelchenko D."/>
            <person name="Novikova G."/>
            <person name="Obukhova E."/>
            <person name="Bogdanov V."/>
            <person name="Penin A."/>
            <person name="Logacheva M."/>
        </authorList>
    </citation>
    <scope>NUCLEOTIDE SEQUENCE</scope>
    <source>
        <strain evidence="3">Hsosn_3</strain>
        <tissue evidence="3">Leaf</tissue>
    </source>
</reference>
<gene>
    <name evidence="3" type="ORF">POM88_021057</name>
</gene>
<feature type="domain" description="Transposase-associated" evidence="2">
    <location>
        <begin position="5"/>
        <end position="85"/>
    </location>
</feature>
<evidence type="ECO:0000313" key="3">
    <source>
        <dbReference type="EMBL" id="KAK1383322.1"/>
    </source>
</evidence>
<protein>
    <recommendedName>
        <fullName evidence="2">Transposase-associated domain-containing protein</fullName>
    </recommendedName>
</protein>
<evidence type="ECO:0000259" key="2">
    <source>
        <dbReference type="Pfam" id="PF13963"/>
    </source>
</evidence>
<keyword evidence="4" id="KW-1185">Reference proteome</keyword>
<dbReference type="Pfam" id="PF13963">
    <property type="entry name" value="Transpos_assoc"/>
    <property type="match status" value="1"/>
</dbReference>
<proteinExistence type="predicted"/>
<organism evidence="3 4">
    <name type="scientific">Heracleum sosnowskyi</name>
    <dbReference type="NCBI Taxonomy" id="360622"/>
    <lineage>
        <taxon>Eukaryota</taxon>
        <taxon>Viridiplantae</taxon>
        <taxon>Streptophyta</taxon>
        <taxon>Embryophyta</taxon>
        <taxon>Tracheophyta</taxon>
        <taxon>Spermatophyta</taxon>
        <taxon>Magnoliopsida</taxon>
        <taxon>eudicotyledons</taxon>
        <taxon>Gunneridae</taxon>
        <taxon>Pentapetalae</taxon>
        <taxon>asterids</taxon>
        <taxon>campanulids</taxon>
        <taxon>Apiales</taxon>
        <taxon>Apiaceae</taxon>
        <taxon>Apioideae</taxon>
        <taxon>apioid superclade</taxon>
        <taxon>Tordylieae</taxon>
        <taxon>Tordyliinae</taxon>
        <taxon>Heracleum</taxon>
    </lineage>
</organism>
<feature type="compositionally biased region" description="Acidic residues" evidence="1">
    <location>
        <begin position="348"/>
        <end position="361"/>
    </location>
</feature>
<accession>A0AAD8IF35</accession>